<accession>A0A9C6XUD8</accession>
<dbReference type="Gene3D" id="1.25.40.10">
    <property type="entry name" value="Tetratricopeptide repeat domain"/>
    <property type="match status" value="1"/>
</dbReference>
<keyword evidence="10" id="KW-1185">Reference proteome</keyword>
<evidence type="ECO:0000256" key="9">
    <source>
        <dbReference type="PROSITE-ProRule" id="PRU00339"/>
    </source>
</evidence>
<reference evidence="11" key="1">
    <citation type="submission" date="2025-08" db="UniProtKB">
        <authorList>
            <consortium name="RefSeq"/>
        </authorList>
    </citation>
    <scope>IDENTIFICATION</scope>
    <source>
        <tissue evidence="11">Whole organism</tissue>
    </source>
</reference>
<dbReference type="SUPFAM" id="SSF48452">
    <property type="entry name" value="TPR-like"/>
    <property type="match status" value="1"/>
</dbReference>
<dbReference type="Proteomes" id="UP000504606">
    <property type="component" value="Unplaced"/>
</dbReference>
<evidence type="ECO:0000256" key="8">
    <source>
        <dbReference type="ARBA" id="ARBA00034143"/>
    </source>
</evidence>
<dbReference type="InterPro" id="IPR040111">
    <property type="entry name" value="ODAD4"/>
</dbReference>
<evidence type="ECO:0000313" key="11">
    <source>
        <dbReference type="RefSeq" id="XP_052131310.1"/>
    </source>
</evidence>
<dbReference type="InterPro" id="IPR011990">
    <property type="entry name" value="TPR-like_helical_dom_sf"/>
</dbReference>
<evidence type="ECO:0000256" key="6">
    <source>
        <dbReference type="ARBA" id="ARBA00023273"/>
    </source>
</evidence>
<proteinExistence type="predicted"/>
<sequence length="163" mass="18607">LPYLTLQALQLCPEDKTALVARSKCYLLLGQPRLALQDAENALGPDRSNVRAIFQKAEALYHMGDFEHSLMYYHRGLRLRPELAVFRLGVQKAQEAIENTIGKLSFSGHRGKLQNNGGNGASQIWPVRYSVQKHTHDLTRHFILKQQLPLHQHTRNMTTKVEK</sequence>
<dbReference type="RefSeq" id="XP_052131310.1">
    <property type="nucleotide sequence ID" value="XM_052275350.1"/>
</dbReference>
<dbReference type="PROSITE" id="PS50005">
    <property type="entry name" value="TPR"/>
    <property type="match status" value="1"/>
</dbReference>
<evidence type="ECO:0000256" key="7">
    <source>
        <dbReference type="ARBA" id="ARBA00034139"/>
    </source>
</evidence>
<keyword evidence="3" id="KW-0677">Repeat</keyword>
<evidence type="ECO:0000256" key="2">
    <source>
        <dbReference type="ARBA" id="ARBA00022490"/>
    </source>
</evidence>
<evidence type="ECO:0000256" key="5">
    <source>
        <dbReference type="ARBA" id="ARBA00023212"/>
    </source>
</evidence>
<feature type="non-terminal residue" evidence="11">
    <location>
        <position position="1"/>
    </location>
</feature>
<protein>
    <recommendedName>
        <fullName evidence="7">Outer dynein arm-docking complex subunit 4</fullName>
    </recommendedName>
    <alternativeName>
        <fullName evidence="8">Tetratricopeptide repeat protein 25</fullName>
    </alternativeName>
</protein>
<comment type="subcellular location">
    <subcellularLocation>
        <location evidence="1">Cytoplasm</location>
        <location evidence="1">Cytoskeleton</location>
        <location evidence="1">Cilium axoneme</location>
    </subcellularLocation>
</comment>
<dbReference type="InterPro" id="IPR019734">
    <property type="entry name" value="TPR_rpt"/>
</dbReference>
<evidence type="ECO:0000313" key="10">
    <source>
        <dbReference type="Proteomes" id="UP000504606"/>
    </source>
</evidence>
<feature type="repeat" description="TPR" evidence="9">
    <location>
        <begin position="50"/>
        <end position="83"/>
    </location>
</feature>
<organism evidence="10 11">
    <name type="scientific">Frankliniella occidentalis</name>
    <name type="common">Western flower thrips</name>
    <name type="synonym">Euthrips occidentalis</name>
    <dbReference type="NCBI Taxonomy" id="133901"/>
    <lineage>
        <taxon>Eukaryota</taxon>
        <taxon>Metazoa</taxon>
        <taxon>Ecdysozoa</taxon>
        <taxon>Arthropoda</taxon>
        <taxon>Hexapoda</taxon>
        <taxon>Insecta</taxon>
        <taxon>Pterygota</taxon>
        <taxon>Neoptera</taxon>
        <taxon>Paraneoptera</taxon>
        <taxon>Thysanoptera</taxon>
        <taxon>Terebrantia</taxon>
        <taxon>Thripoidea</taxon>
        <taxon>Thripidae</taxon>
        <taxon>Frankliniella</taxon>
    </lineage>
</organism>
<dbReference type="PANTHER" id="PTHR23040">
    <property type="match status" value="1"/>
</dbReference>
<keyword evidence="5" id="KW-0206">Cytoskeleton</keyword>
<dbReference type="GeneID" id="113205321"/>
<gene>
    <name evidence="11" type="primary">LOC113205321</name>
</gene>
<evidence type="ECO:0000256" key="3">
    <source>
        <dbReference type="ARBA" id="ARBA00022737"/>
    </source>
</evidence>
<dbReference type="SMART" id="SM00028">
    <property type="entry name" value="TPR"/>
    <property type="match status" value="1"/>
</dbReference>
<dbReference type="OrthoDB" id="245563at2759"/>
<keyword evidence="4 9" id="KW-0802">TPR repeat</keyword>
<name>A0A9C6XUD8_FRAOC</name>
<keyword evidence="2" id="KW-0963">Cytoplasm</keyword>
<dbReference type="KEGG" id="foc:113205321"/>
<dbReference type="PANTHER" id="PTHR23040:SF1">
    <property type="entry name" value="OUTER DYNEIN ARM-DOCKING COMPLEX SUBUNIT 4"/>
    <property type="match status" value="1"/>
</dbReference>
<keyword evidence="6" id="KW-0966">Cell projection</keyword>
<dbReference type="GO" id="GO:0005930">
    <property type="term" value="C:axoneme"/>
    <property type="evidence" value="ECO:0007669"/>
    <property type="project" value="UniProtKB-SubCell"/>
</dbReference>
<dbReference type="AlphaFoldDB" id="A0A9C6XUD8"/>
<evidence type="ECO:0000256" key="1">
    <source>
        <dbReference type="ARBA" id="ARBA00004430"/>
    </source>
</evidence>
<evidence type="ECO:0000256" key="4">
    <source>
        <dbReference type="ARBA" id="ARBA00022803"/>
    </source>
</evidence>